<keyword evidence="2 5" id="KW-0547">Nucleotide-binding</keyword>
<evidence type="ECO:0000259" key="6">
    <source>
        <dbReference type="PROSITE" id="PS50011"/>
    </source>
</evidence>
<dbReference type="EMBL" id="BMWC01000004">
    <property type="protein sequence ID" value="GGX01022.1"/>
    <property type="molecule type" value="Genomic_DNA"/>
</dbReference>
<dbReference type="SUPFAM" id="SSF56112">
    <property type="entry name" value="Protein kinase-like (PK-like)"/>
    <property type="match status" value="1"/>
</dbReference>
<dbReference type="PROSITE" id="PS00107">
    <property type="entry name" value="PROTEIN_KINASE_ATP"/>
    <property type="match status" value="1"/>
</dbReference>
<proteinExistence type="predicted"/>
<dbReference type="Gene3D" id="3.30.200.20">
    <property type="entry name" value="Phosphorylase Kinase, domain 1"/>
    <property type="match status" value="1"/>
</dbReference>
<dbReference type="SMART" id="SM00220">
    <property type="entry name" value="S_TKc"/>
    <property type="match status" value="1"/>
</dbReference>
<dbReference type="Proteomes" id="UP000617743">
    <property type="component" value="Unassembled WGS sequence"/>
</dbReference>
<dbReference type="InterPro" id="IPR008271">
    <property type="entry name" value="Ser/Thr_kinase_AS"/>
</dbReference>
<evidence type="ECO:0000256" key="4">
    <source>
        <dbReference type="ARBA" id="ARBA00022840"/>
    </source>
</evidence>
<dbReference type="Gene3D" id="1.10.510.10">
    <property type="entry name" value="Transferase(Phosphotransferase) domain 1"/>
    <property type="match status" value="1"/>
</dbReference>
<dbReference type="InterPro" id="IPR000719">
    <property type="entry name" value="Prot_kinase_dom"/>
</dbReference>
<dbReference type="RefSeq" id="WP_229906440.1">
    <property type="nucleotide sequence ID" value="NZ_BMWC01000004.1"/>
</dbReference>
<dbReference type="PANTHER" id="PTHR43289">
    <property type="entry name" value="MITOGEN-ACTIVATED PROTEIN KINASE KINASE KINASE 20-RELATED"/>
    <property type="match status" value="1"/>
</dbReference>
<evidence type="ECO:0000256" key="5">
    <source>
        <dbReference type="PROSITE-ProRule" id="PRU10141"/>
    </source>
</evidence>
<dbReference type="Pfam" id="PF00069">
    <property type="entry name" value="Pkinase"/>
    <property type="match status" value="1"/>
</dbReference>
<feature type="domain" description="Protein kinase" evidence="6">
    <location>
        <begin position="7"/>
        <end position="270"/>
    </location>
</feature>
<dbReference type="InterPro" id="IPR028082">
    <property type="entry name" value="Peripla_BP_I"/>
</dbReference>
<name>A0ABQ2X5P4_9ACTN</name>
<dbReference type="CDD" id="cd14014">
    <property type="entry name" value="STKc_PknB_like"/>
    <property type="match status" value="1"/>
</dbReference>
<dbReference type="PANTHER" id="PTHR43289:SF34">
    <property type="entry name" value="SERINE_THREONINE-PROTEIN KINASE YBDM-RELATED"/>
    <property type="match status" value="1"/>
</dbReference>
<feature type="binding site" evidence="5">
    <location>
        <position position="35"/>
    </location>
    <ligand>
        <name>ATP</name>
        <dbReference type="ChEBI" id="CHEBI:30616"/>
    </ligand>
</feature>
<keyword evidence="1" id="KW-0808">Transferase</keyword>
<sequence length="780" mass="81690">MRRIGEFTVERRLGAGGMGVVYLARTPAGRRVALKVIRPEYADEPQFRARFRREVAAARKVSGAFTAPVVDADPDGDPPWLATQYVVGDSLDARVRSGGPLPAADVVRLAGQLAEALRDIHRQGIVHRDLKPANVLLAEDGVRVIDFGIARSVVQSRALTRSGAMVGTPAFMAPEQLIAAQAVSPATDVFALGGVLAFAASGRSPFEDPEAAGLEPIAVAFAVVHQEPELGGVPGPLRALVARCLAKDPARRPGLDEVLRLAARAAEQGVDAVGSAPSRRRRRPGRAAVAALAVLTTLLLAGDVPPSTPSAVLPCAEGLTAIGEGRMRRCVGLLDTDASPAGLRSSSSRAVAPVLERIAAENRRVVAAAAKPGGRPYVSMVYLTPITQEFDGSGAMEAVRRDLEGAHLAQLRTNGRLGAPPDGASVRLLFGHTGGTAQQRNHAVGQVLGARRAQRIVATLGLGGSTASSQDMVEELTAGGLPAFGSVLTADSWAAVPGLARIAPTNADQAAAAVQHLSTGKLARARILFVQDVAPGDQYTSTLAQQFRARIPADRLVRAEPTLFDSSRSGLAGFRARLADVCAVRPDVVYFAGRGTTLPRLLTALAARPCKDHRITVMSGDDTMMIRHTNGFGARDLADALGKGGIDLLHTGLAHPRAWDVAPEAFDLKLAAPFRDGTFTDTFRHGDLEDGRAIMMYDALLTAARAVRETPAVPHPTVTDVHRTLARLREQGPLPGASGWIALGSDGAPKNKAIPVLRIAPDGRTTAITVTSADGTLTGG</sequence>
<organism evidence="7 8">
    <name type="scientific">Streptomyces lomondensis</name>
    <dbReference type="NCBI Taxonomy" id="68229"/>
    <lineage>
        <taxon>Bacteria</taxon>
        <taxon>Bacillati</taxon>
        <taxon>Actinomycetota</taxon>
        <taxon>Actinomycetes</taxon>
        <taxon>Kitasatosporales</taxon>
        <taxon>Streptomycetaceae</taxon>
        <taxon>Streptomyces</taxon>
    </lineage>
</organism>
<dbReference type="Gene3D" id="3.40.50.2300">
    <property type="match status" value="2"/>
</dbReference>
<evidence type="ECO:0000313" key="7">
    <source>
        <dbReference type="EMBL" id="GGX01022.1"/>
    </source>
</evidence>
<evidence type="ECO:0000313" key="8">
    <source>
        <dbReference type="Proteomes" id="UP000617743"/>
    </source>
</evidence>
<dbReference type="InterPro" id="IPR017441">
    <property type="entry name" value="Protein_kinase_ATP_BS"/>
</dbReference>
<dbReference type="InterPro" id="IPR011009">
    <property type="entry name" value="Kinase-like_dom_sf"/>
</dbReference>
<keyword evidence="4 5" id="KW-0067">ATP-binding</keyword>
<keyword evidence="8" id="KW-1185">Reference proteome</keyword>
<evidence type="ECO:0000256" key="1">
    <source>
        <dbReference type="ARBA" id="ARBA00022679"/>
    </source>
</evidence>
<evidence type="ECO:0000256" key="3">
    <source>
        <dbReference type="ARBA" id="ARBA00022777"/>
    </source>
</evidence>
<comment type="caution">
    <text evidence="7">The sequence shown here is derived from an EMBL/GenBank/DDBJ whole genome shotgun (WGS) entry which is preliminary data.</text>
</comment>
<reference evidence="8" key="1">
    <citation type="journal article" date="2019" name="Int. J. Syst. Evol. Microbiol.">
        <title>The Global Catalogue of Microorganisms (GCM) 10K type strain sequencing project: providing services to taxonomists for standard genome sequencing and annotation.</title>
        <authorList>
            <consortium name="The Broad Institute Genomics Platform"/>
            <consortium name="The Broad Institute Genome Sequencing Center for Infectious Disease"/>
            <person name="Wu L."/>
            <person name="Ma J."/>
        </authorList>
    </citation>
    <scope>NUCLEOTIDE SEQUENCE [LARGE SCALE GENOMIC DNA]</scope>
    <source>
        <strain evidence="8">JCM 4866</strain>
    </source>
</reference>
<dbReference type="PROSITE" id="PS00108">
    <property type="entry name" value="PROTEIN_KINASE_ST"/>
    <property type="match status" value="1"/>
</dbReference>
<accession>A0ABQ2X5P4</accession>
<gene>
    <name evidence="7" type="ORF">GCM10010383_33830</name>
</gene>
<keyword evidence="3" id="KW-0418">Kinase</keyword>
<dbReference type="SUPFAM" id="SSF53822">
    <property type="entry name" value="Periplasmic binding protein-like I"/>
    <property type="match status" value="1"/>
</dbReference>
<evidence type="ECO:0000256" key="2">
    <source>
        <dbReference type="ARBA" id="ARBA00022741"/>
    </source>
</evidence>
<dbReference type="PROSITE" id="PS50011">
    <property type="entry name" value="PROTEIN_KINASE_DOM"/>
    <property type="match status" value="1"/>
</dbReference>
<protein>
    <recommendedName>
        <fullName evidence="6">Protein kinase domain-containing protein</fullName>
    </recommendedName>
</protein>